<accession>A0A158IWD7</accession>
<gene>
    <name evidence="4" type="ORF">AWB66_03517</name>
</gene>
<proteinExistence type="inferred from homology"/>
<dbReference type="EMBL" id="FCNZ02000012">
    <property type="protein sequence ID" value="SAL60954.1"/>
    <property type="molecule type" value="Genomic_DNA"/>
</dbReference>
<dbReference type="InterPro" id="IPR015590">
    <property type="entry name" value="Aldehyde_DH_dom"/>
</dbReference>
<dbReference type="PANTHER" id="PTHR43353:SF5">
    <property type="entry name" value="SUCCINATE-SEMIALDEHYDE DEHYDROGENASE, MITOCHONDRIAL"/>
    <property type="match status" value="1"/>
</dbReference>
<dbReference type="InterPro" id="IPR016161">
    <property type="entry name" value="Ald_DH/histidinol_DH"/>
</dbReference>
<evidence type="ECO:0000256" key="1">
    <source>
        <dbReference type="ARBA" id="ARBA00009986"/>
    </source>
</evidence>
<dbReference type="InterPro" id="IPR050740">
    <property type="entry name" value="Aldehyde_DH_Superfamily"/>
</dbReference>
<sequence>MQLKCANLFEQSAYVGGTWIEAASQPHETVVNPATGEPIGHVPRLTAAQAKEAIAHAATAFEEWREWSGRERACVLREWAQLLKTHRDDLAIILSSEQGKPIHEARAEVAQAANYIEWFSEEARRIHGDTLPAARRSQRIRVIREPLGVCAAITSWTFPSSMVARKIGAALAAGCTVVLKPASQAPFSALALCVLAENAGLPRGVLSVLTGDDETLVGALIDSPQVRKVSFTGSIEAGKKLMARCAETVKRVSLELGASSPFIVFDDANLDLAVSGAIAARFRHTGQAAMCANRFLIQDGVHDEFVRRLVDKVKTLKTGDGMRDETQVGPLIDRASVERIDALVRDAIESGAKVMAGGQRHAAGPNFYQPTVLTNVSPEMAICGDEVLGPVANVTRFHDEAEALRLANRPRTGLAAYFYTADLNRSFRMMEALECGVVGVNESLVFSEMGPFGGVKESGIGREGSHYGVEEYLDTKYVCYGNVS</sequence>
<keyword evidence="5" id="KW-1185">Reference proteome</keyword>
<dbReference type="GO" id="GO:0009450">
    <property type="term" value="P:gamma-aminobutyric acid catabolic process"/>
    <property type="evidence" value="ECO:0007669"/>
    <property type="project" value="TreeGrafter"/>
</dbReference>
<dbReference type="FunFam" id="3.40.605.10:FF:000005">
    <property type="entry name" value="Succinate-semialdehyde dehydrogenase I"/>
    <property type="match status" value="1"/>
</dbReference>
<evidence type="ECO:0000259" key="3">
    <source>
        <dbReference type="Pfam" id="PF00171"/>
    </source>
</evidence>
<dbReference type="InterPro" id="IPR016163">
    <property type="entry name" value="Ald_DH_C"/>
</dbReference>
<protein>
    <submittedName>
        <fullName evidence="4">Succinate-semialdehyde dehydrogenase</fullName>
    </submittedName>
</protein>
<comment type="similarity">
    <text evidence="1">Belongs to the aldehyde dehydrogenase family.</text>
</comment>
<dbReference type="Pfam" id="PF00171">
    <property type="entry name" value="Aldedh"/>
    <property type="match status" value="1"/>
</dbReference>
<dbReference type="PANTHER" id="PTHR43353">
    <property type="entry name" value="SUCCINATE-SEMIALDEHYDE DEHYDROGENASE, MITOCHONDRIAL"/>
    <property type="match status" value="1"/>
</dbReference>
<dbReference type="Gene3D" id="3.40.309.10">
    <property type="entry name" value="Aldehyde Dehydrogenase, Chain A, domain 2"/>
    <property type="match status" value="1"/>
</dbReference>
<evidence type="ECO:0000313" key="5">
    <source>
        <dbReference type="Proteomes" id="UP000054717"/>
    </source>
</evidence>
<dbReference type="GO" id="GO:0004777">
    <property type="term" value="F:succinate-semialdehyde dehydrogenase (NAD+) activity"/>
    <property type="evidence" value="ECO:0007669"/>
    <property type="project" value="TreeGrafter"/>
</dbReference>
<dbReference type="InterPro" id="IPR016162">
    <property type="entry name" value="Ald_DH_N"/>
</dbReference>
<dbReference type="CDD" id="cd07103">
    <property type="entry name" value="ALDH_F5_SSADH_GabD"/>
    <property type="match status" value="1"/>
</dbReference>
<organism evidence="4 5">
    <name type="scientific">Caballeronia telluris</name>
    <dbReference type="NCBI Taxonomy" id="326475"/>
    <lineage>
        <taxon>Bacteria</taxon>
        <taxon>Pseudomonadati</taxon>
        <taxon>Pseudomonadota</taxon>
        <taxon>Betaproteobacteria</taxon>
        <taxon>Burkholderiales</taxon>
        <taxon>Burkholderiaceae</taxon>
        <taxon>Caballeronia</taxon>
    </lineage>
</organism>
<keyword evidence="2" id="KW-0560">Oxidoreductase</keyword>
<feature type="domain" description="Aldehyde dehydrogenase" evidence="3">
    <location>
        <begin position="19"/>
        <end position="478"/>
    </location>
</feature>
<dbReference type="AlphaFoldDB" id="A0A158IWD7"/>
<dbReference type="RefSeq" id="WP_087631439.1">
    <property type="nucleotide sequence ID" value="NZ_FCNZ02000012.1"/>
</dbReference>
<name>A0A158IWD7_9BURK</name>
<dbReference type="FunFam" id="3.40.309.10:FF:000004">
    <property type="entry name" value="Succinate-semialdehyde dehydrogenase I"/>
    <property type="match status" value="1"/>
</dbReference>
<dbReference type="SUPFAM" id="SSF53720">
    <property type="entry name" value="ALDH-like"/>
    <property type="match status" value="1"/>
</dbReference>
<dbReference type="Proteomes" id="UP000054717">
    <property type="component" value="Unassembled WGS sequence"/>
</dbReference>
<evidence type="ECO:0000256" key="2">
    <source>
        <dbReference type="ARBA" id="ARBA00023002"/>
    </source>
</evidence>
<evidence type="ECO:0000313" key="4">
    <source>
        <dbReference type="EMBL" id="SAL60954.1"/>
    </source>
</evidence>
<dbReference type="Gene3D" id="3.40.605.10">
    <property type="entry name" value="Aldehyde Dehydrogenase, Chain A, domain 1"/>
    <property type="match status" value="1"/>
</dbReference>
<dbReference type="STRING" id="326475.AWB66_03517"/>
<reference evidence="4" key="1">
    <citation type="submission" date="2016-01" db="EMBL/GenBank/DDBJ databases">
        <authorList>
            <person name="Peeters Charlotte."/>
        </authorList>
    </citation>
    <scope>NUCLEOTIDE SEQUENCE</scope>
    <source>
        <strain evidence="4">LMG 22936</strain>
    </source>
</reference>
<comment type="caution">
    <text evidence="4">The sequence shown here is derived from an EMBL/GenBank/DDBJ whole genome shotgun (WGS) entry which is preliminary data.</text>
</comment>